<dbReference type="InterPro" id="IPR012417">
    <property type="entry name" value="CaM-bd_dom_pln"/>
</dbReference>
<feature type="compositionally biased region" description="Polar residues" evidence="1">
    <location>
        <begin position="1"/>
        <end position="18"/>
    </location>
</feature>
<dbReference type="AlphaFoldDB" id="A0AAV8U792"/>
<comment type="caution">
    <text evidence="3">The sequence shown here is derived from an EMBL/GenBank/DDBJ whole genome shotgun (WGS) entry which is preliminary data.</text>
</comment>
<evidence type="ECO:0000256" key="1">
    <source>
        <dbReference type="SAM" id="MobiDB-lite"/>
    </source>
</evidence>
<dbReference type="SMART" id="SM01054">
    <property type="entry name" value="CaM_binding"/>
    <property type="match status" value="1"/>
</dbReference>
<feature type="compositionally biased region" description="Basic and acidic residues" evidence="1">
    <location>
        <begin position="184"/>
        <end position="198"/>
    </location>
</feature>
<feature type="region of interest" description="Disordered" evidence="1">
    <location>
        <begin position="305"/>
        <end position="329"/>
    </location>
</feature>
<dbReference type="PANTHER" id="PTHR33349:SF1">
    <property type="entry name" value="EMB|CAB62594.1"/>
    <property type="match status" value="1"/>
</dbReference>
<feature type="compositionally biased region" description="Polar residues" evidence="1">
    <location>
        <begin position="104"/>
        <end position="114"/>
    </location>
</feature>
<reference evidence="3 4" key="1">
    <citation type="submission" date="2021-09" db="EMBL/GenBank/DDBJ databases">
        <title>Genomic insights and catalytic innovation underlie evolution of tropane alkaloids biosynthesis.</title>
        <authorList>
            <person name="Wang Y.-J."/>
            <person name="Tian T."/>
            <person name="Huang J.-P."/>
            <person name="Huang S.-X."/>
        </authorList>
    </citation>
    <scope>NUCLEOTIDE SEQUENCE [LARGE SCALE GENOMIC DNA]</scope>
    <source>
        <strain evidence="3">KIB-2018</strain>
        <tissue evidence="3">Leaf</tissue>
    </source>
</reference>
<evidence type="ECO:0000259" key="2">
    <source>
        <dbReference type="SMART" id="SM01054"/>
    </source>
</evidence>
<organism evidence="3 4">
    <name type="scientific">Erythroxylum novogranatense</name>
    <dbReference type="NCBI Taxonomy" id="1862640"/>
    <lineage>
        <taxon>Eukaryota</taxon>
        <taxon>Viridiplantae</taxon>
        <taxon>Streptophyta</taxon>
        <taxon>Embryophyta</taxon>
        <taxon>Tracheophyta</taxon>
        <taxon>Spermatophyta</taxon>
        <taxon>Magnoliopsida</taxon>
        <taxon>eudicotyledons</taxon>
        <taxon>Gunneridae</taxon>
        <taxon>Pentapetalae</taxon>
        <taxon>rosids</taxon>
        <taxon>fabids</taxon>
        <taxon>Malpighiales</taxon>
        <taxon>Erythroxylaceae</taxon>
        <taxon>Erythroxylum</taxon>
    </lineage>
</organism>
<feature type="domain" description="Calmodulin-binding" evidence="2">
    <location>
        <begin position="522"/>
        <end position="635"/>
    </location>
</feature>
<name>A0AAV8U792_9ROSI</name>
<feature type="compositionally biased region" description="Low complexity" evidence="1">
    <location>
        <begin position="199"/>
        <end position="212"/>
    </location>
</feature>
<dbReference type="EMBL" id="JAIWQS010000001">
    <property type="protein sequence ID" value="KAJ8775192.1"/>
    <property type="molecule type" value="Genomic_DNA"/>
</dbReference>
<sequence length="647" mass="71331">MAEKSTSLPVSPMSNDMNQVKPRRSSLGNLSSARNGEKLLPSYLRASTGSCHDHCKYGGNHKFEEKARHPMRRILKKSPDDHGSVEVQPERGKTLTIKIKPSAKSKTVSASTPEVGQEVPTKSIDNKTSLFNKVLTERTSDGTLLTKSLDWKIPLSRVVVTKQKKQGVLAYSVDGQSSVSSETFDDKKKKKLDQENKKTPVVTSKKSSDLKSNLLQKSTKQVLSSSKKLEISLEQSSFKAKQVNYSAKFATSSLSSSGKAQASVKMSSSKAKEINAADDHVSFSSKAKEINAADDYASSLKFKLSSPGTLRDSSAKKNNYVKNEQMTGSSKEFVKRISSHKNASSGVAIGLASPRASLRVAGLNARKSRGLKVVSSVKNQNRLDIVDTKQPKPEGATHPDLPKEDAEVTYGDEVREKTLHVIKMETENKYLESDCNENIYVESSQSPLALPESQPHLKPCTPSTPDEDDERESDYNISETEYDSHAENGEIEQIEEAVACEGVNKLRSMRAGTTLSGHKEKQPVKLRFRRGKVVEIQSKNDSPRRLKFRRGKVLGDDKNLKADARIIFRMKAAEVATNESKADTEKVNLRHQDVHKKKDARGLFNNVIEETASKLVEARKSKVKALVGAFETVIFLQDGKPSPNVVS</sequence>
<feature type="region of interest" description="Disordered" evidence="1">
    <location>
        <begin position="444"/>
        <end position="475"/>
    </location>
</feature>
<dbReference type="Proteomes" id="UP001159364">
    <property type="component" value="Linkage Group LG01"/>
</dbReference>
<proteinExistence type="predicted"/>
<accession>A0AAV8U792</accession>
<evidence type="ECO:0000313" key="3">
    <source>
        <dbReference type="EMBL" id="KAJ8775192.1"/>
    </source>
</evidence>
<feature type="region of interest" description="Disordered" evidence="1">
    <location>
        <begin position="100"/>
        <end position="120"/>
    </location>
</feature>
<keyword evidence="4" id="KW-1185">Reference proteome</keyword>
<dbReference type="GO" id="GO:0005516">
    <property type="term" value="F:calmodulin binding"/>
    <property type="evidence" value="ECO:0007669"/>
    <property type="project" value="InterPro"/>
</dbReference>
<dbReference type="Pfam" id="PF07839">
    <property type="entry name" value="CaM_binding"/>
    <property type="match status" value="1"/>
</dbReference>
<gene>
    <name evidence="3" type="ORF">K2173_020196</name>
</gene>
<protein>
    <recommendedName>
        <fullName evidence="2">Calmodulin-binding domain-containing protein</fullName>
    </recommendedName>
</protein>
<feature type="region of interest" description="Disordered" evidence="1">
    <location>
        <begin position="1"/>
        <end position="35"/>
    </location>
</feature>
<feature type="region of interest" description="Disordered" evidence="1">
    <location>
        <begin position="175"/>
        <end position="212"/>
    </location>
</feature>
<evidence type="ECO:0000313" key="4">
    <source>
        <dbReference type="Proteomes" id="UP001159364"/>
    </source>
</evidence>
<dbReference type="PANTHER" id="PTHR33349">
    <property type="entry name" value="EMB|CAB62594.1"/>
    <property type="match status" value="1"/>
</dbReference>
<feature type="compositionally biased region" description="Polar residues" evidence="1">
    <location>
        <begin position="306"/>
        <end position="329"/>
    </location>
</feature>